<keyword evidence="1" id="KW-1133">Transmembrane helix</keyword>
<evidence type="ECO:0000256" key="1">
    <source>
        <dbReference type="SAM" id="Phobius"/>
    </source>
</evidence>
<evidence type="ECO:0000313" key="3">
    <source>
        <dbReference type="Proteomes" id="UP000072741"/>
    </source>
</evidence>
<evidence type="ECO:0000313" key="2">
    <source>
        <dbReference type="EMBL" id="KTT16171.1"/>
    </source>
</evidence>
<reference evidence="2 3" key="1">
    <citation type="journal article" date="2016" name="Front. Microbiol.">
        <title>Genomic Resource of Rice Seed Associated Bacteria.</title>
        <authorList>
            <person name="Midha S."/>
            <person name="Bansal K."/>
            <person name="Sharma S."/>
            <person name="Kumar N."/>
            <person name="Patil P.P."/>
            <person name="Chaudhry V."/>
            <person name="Patil P.B."/>
        </authorList>
    </citation>
    <scope>NUCLEOTIDE SEQUENCE [LARGE SCALE GENOMIC DNA]</scope>
    <source>
        <strain evidence="2 3">NS331</strain>
    </source>
</reference>
<gene>
    <name evidence="2" type="ORF">NS331_18865</name>
</gene>
<feature type="transmembrane region" description="Helical" evidence="1">
    <location>
        <begin position="22"/>
        <end position="43"/>
    </location>
</feature>
<dbReference type="Proteomes" id="UP000072741">
    <property type="component" value="Unassembled WGS sequence"/>
</dbReference>
<keyword evidence="1" id="KW-0812">Transmembrane</keyword>
<accession>A0A147GPG3</accession>
<dbReference type="EMBL" id="LDSL01000129">
    <property type="protein sequence ID" value="KTT16171.1"/>
    <property type="molecule type" value="Genomic_DNA"/>
</dbReference>
<organism evidence="2 3">
    <name type="scientific">Pseudacidovorax intermedius</name>
    <dbReference type="NCBI Taxonomy" id="433924"/>
    <lineage>
        <taxon>Bacteria</taxon>
        <taxon>Pseudomonadati</taxon>
        <taxon>Pseudomonadota</taxon>
        <taxon>Betaproteobacteria</taxon>
        <taxon>Burkholderiales</taxon>
        <taxon>Comamonadaceae</taxon>
        <taxon>Pseudacidovorax</taxon>
    </lineage>
</organism>
<dbReference type="AlphaFoldDB" id="A0A147GPG3"/>
<keyword evidence="3" id="KW-1185">Reference proteome</keyword>
<dbReference type="RefSeq" id="WP_058643490.1">
    <property type="nucleotide sequence ID" value="NZ_LDSL01000129.1"/>
</dbReference>
<comment type="caution">
    <text evidence="2">The sequence shown here is derived from an EMBL/GenBank/DDBJ whole genome shotgun (WGS) entry which is preliminary data.</text>
</comment>
<keyword evidence="1" id="KW-0472">Membrane</keyword>
<name>A0A147GPG3_9BURK</name>
<proteinExistence type="predicted"/>
<protein>
    <submittedName>
        <fullName evidence="2">Uncharacterized protein</fullName>
    </submittedName>
</protein>
<sequence>MPPILTDALPPPRSLRGWRRRVADLALSIMLVATLAVAGAALAERDDAGPAAAAPAGAVRTG</sequence>